<name>A0A2P2PZX5_RHIMU</name>
<reference evidence="1" key="1">
    <citation type="submission" date="2018-02" db="EMBL/GenBank/DDBJ databases">
        <title>Rhizophora mucronata_Transcriptome.</title>
        <authorList>
            <person name="Meera S.P."/>
            <person name="Sreeshan A."/>
            <person name="Augustine A."/>
        </authorList>
    </citation>
    <scope>NUCLEOTIDE SEQUENCE</scope>
    <source>
        <tissue evidence="1">Leaf</tissue>
    </source>
</reference>
<evidence type="ECO:0000313" key="1">
    <source>
        <dbReference type="EMBL" id="MBX60245.1"/>
    </source>
</evidence>
<sequence length="24" mass="2938">MVRAIGYHKTVPRFTSLSKLFWHY</sequence>
<organism evidence="1">
    <name type="scientific">Rhizophora mucronata</name>
    <name type="common">Asiatic mangrove</name>
    <dbReference type="NCBI Taxonomy" id="61149"/>
    <lineage>
        <taxon>Eukaryota</taxon>
        <taxon>Viridiplantae</taxon>
        <taxon>Streptophyta</taxon>
        <taxon>Embryophyta</taxon>
        <taxon>Tracheophyta</taxon>
        <taxon>Spermatophyta</taxon>
        <taxon>Magnoliopsida</taxon>
        <taxon>eudicotyledons</taxon>
        <taxon>Gunneridae</taxon>
        <taxon>Pentapetalae</taxon>
        <taxon>rosids</taxon>
        <taxon>fabids</taxon>
        <taxon>Malpighiales</taxon>
        <taxon>Rhizophoraceae</taxon>
        <taxon>Rhizophora</taxon>
    </lineage>
</organism>
<protein>
    <submittedName>
        <fullName evidence="1">Uncharacterized protein</fullName>
    </submittedName>
</protein>
<dbReference type="AlphaFoldDB" id="A0A2P2PZX5"/>
<accession>A0A2P2PZX5</accession>
<proteinExistence type="predicted"/>
<dbReference type="EMBL" id="GGEC01079761">
    <property type="protein sequence ID" value="MBX60245.1"/>
    <property type="molecule type" value="Transcribed_RNA"/>
</dbReference>